<keyword evidence="1" id="KW-0732">Signal</keyword>
<evidence type="ECO:0000256" key="1">
    <source>
        <dbReference type="SAM" id="SignalP"/>
    </source>
</evidence>
<dbReference type="AlphaFoldDB" id="A0AAD5QEN9"/>
<feature type="signal peptide" evidence="1">
    <location>
        <begin position="1"/>
        <end position="22"/>
    </location>
</feature>
<keyword evidence="3" id="KW-1185">Reference proteome</keyword>
<proteinExistence type="predicted"/>
<sequence>MRLVSLCYFLLVFLSRINTVFAIKCYSCANEFIVWQWRHFFLKRNYALASSDQECVRWDYKPVVMQNCQSTCFIFSLNGTNRETGITGTLGIGRGCSNHFLTDDQHMHLGLGTYTRPSEVGTYLPTDFDKLEIYEHWCFCATDYCNTQTCYSQPFGSAEFSSSLMGTRLQYSSYGSDWRYRSSSSCPLTVFIIIGLCHFNELSSQSVFFHT</sequence>
<dbReference type="Proteomes" id="UP001196413">
    <property type="component" value="Unassembled WGS sequence"/>
</dbReference>
<feature type="chain" id="PRO_5041944952" evidence="1">
    <location>
        <begin position="23"/>
        <end position="211"/>
    </location>
</feature>
<name>A0AAD5QEN9_PARTN</name>
<comment type="caution">
    <text evidence="2">The sequence shown here is derived from an EMBL/GenBank/DDBJ whole genome shotgun (WGS) entry which is preliminary data.</text>
</comment>
<evidence type="ECO:0000313" key="3">
    <source>
        <dbReference type="Proteomes" id="UP001196413"/>
    </source>
</evidence>
<accession>A0AAD5QEN9</accession>
<organism evidence="2 3">
    <name type="scientific">Parelaphostrongylus tenuis</name>
    <name type="common">Meningeal worm</name>
    <dbReference type="NCBI Taxonomy" id="148309"/>
    <lineage>
        <taxon>Eukaryota</taxon>
        <taxon>Metazoa</taxon>
        <taxon>Ecdysozoa</taxon>
        <taxon>Nematoda</taxon>
        <taxon>Chromadorea</taxon>
        <taxon>Rhabditida</taxon>
        <taxon>Rhabditina</taxon>
        <taxon>Rhabditomorpha</taxon>
        <taxon>Strongyloidea</taxon>
        <taxon>Metastrongylidae</taxon>
        <taxon>Parelaphostrongylus</taxon>
    </lineage>
</organism>
<gene>
    <name evidence="2" type="ORF">KIN20_003804</name>
</gene>
<protein>
    <submittedName>
        <fullName evidence="2">Uncharacterized protein</fullName>
    </submittedName>
</protein>
<evidence type="ECO:0000313" key="2">
    <source>
        <dbReference type="EMBL" id="KAJ1348492.1"/>
    </source>
</evidence>
<dbReference type="EMBL" id="JAHQIW010000514">
    <property type="protein sequence ID" value="KAJ1348492.1"/>
    <property type="molecule type" value="Genomic_DNA"/>
</dbReference>
<reference evidence="2" key="1">
    <citation type="submission" date="2021-06" db="EMBL/GenBank/DDBJ databases">
        <title>Parelaphostrongylus tenuis whole genome reference sequence.</title>
        <authorList>
            <person name="Garwood T.J."/>
            <person name="Larsen P.A."/>
            <person name="Fountain-Jones N.M."/>
            <person name="Garbe J.R."/>
            <person name="Macchietto M.G."/>
            <person name="Kania S.A."/>
            <person name="Gerhold R.W."/>
            <person name="Richards J.E."/>
            <person name="Wolf T.M."/>
        </authorList>
    </citation>
    <scope>NUCLEOTIDE SEQUENCE</scope>
    <source>
        <strain evidence="2">MNPRO001-30</strain>
        <tissue evidence="2">Meninges</tissue>
    </source>
</reference>